<dbReference type="PRINTS" id="PR00935">
    <property type="entry name" value="BAND41"/>
</dbReference>
<dbReference type="GO" id="GO:0008092">
    <property type="term" value="F:cytoskeletal protein binding"/>
    <property type="evidence" value="ECO:0007669"/>
    <property type="project" value="InterPro"/>
</dbReference>
<accession>A0A7J7JV01</accession>
<dbReference type="EMBL" id="VXIV02001736">
    <property type="protein sequence ID" value="KAF6030202.1"/>
    <property type="molecule type" value="Genomic_DNA"/>
</dbReference>
<dbReference type="Pfam" id="PF09380">
    <property type="entry name" value="FERM_C"/>
    <property type="match status" value="1"/>
</dbReference>
<name>A0A7J7JV01_BUGNE</name>
<dbReference type="SUPFAM" id="SSF50729">
    <property type="entry name" value="PH domain-like"/>
    <property type="match status" value="1"/>
</dbReference>
<dbReference type="SMART" id="SM01196">
    <property type="entry name" value="FERM_C"/>
    <property type="match status" value="1"/>
</dbReference>
<dbReference type="InterPro" id="IPR035963">
    <property type="entry name" value="FERM_2"/>
</dbReference>
<dbReference type="CDD" id="cd14473">
    <property type="entry name" value="FERM_B-lobe"/>
    <property type="match status" value="1"/>
</dbReference>
<dbReference type="AlphaFoldDB" id="A0A7J7JV01"/>
<dbReference type="Gene3D" id="2.30.29.30">
    <property type="entry name" value="Pleckstrin-homology domain (PH domain)/Phosphotyrosine-binding domain (PTB)"/>
    <property type="match status" value="1"/>
</dbReference>
<protein>
    <recommendedName>
        <fullName evidence="1">FERM domain-containing protein</fullName>
    </recommendedName>
</protein>
<keyword evidence="3" id="KW-1185">Reference proteome</keyword>
<sequence>MSRLVTPTLVFWLNLDKRIDKQMESTKEMVFYWELKFYPPAPEDLNEDLTRYLIVLQIRQDLFTGKLPASFQTLAVLGSYTAQGEIGDFDKTRHTNINYLRPYNFAPNQSEELLMRITDLHKTCKGLTPAEADLEFLTNATKCALYGMDFYSVKDSSGRQIKIGVSASGLYIYHGRLRMESFKWPRIIKLSYKTRVFHIKLRPGDCLHSTGDMRYCDSISGCELLSDYHQWLHSYWLVTVSAAVKTSATLYLLCTSCQEILYSD</sequence>
<gene>
    <name evidence="2" type="ORF">EB796_011473</name>
</gene>
<dbReference type="InterPro" id="IPR011993">
    <property type="entry name" value="PH-like_dom_sf"/>
</dbReference>
<evidence type="ECO:0000259" key="1">
    <source>
        <dbReference type="PROSITE" id="PS50057"/>
    </source>
</evidence>
<dbReference type="PRINTS" id="PR00661">
    <property type="entry name" value="ERMFAMILY"/>
</dbReference>
<dbReference type="Gene3D" id="1.20.80.10">
    <property type="match status" value="1"/>
</dbReference>
<evidence type="ECO:0000313" key="2">
    <source>
        <dbReference type="EMBL" id="KAF6030202.1"/>
    </source>
</evidence>
<reference evidence="2" key="1">
    <citation type="submission" date="2020-06" db="EMBL/GenBank/DDBJ databases">
        <title>Draft genome of Bugula neritina, a colonial animal packing powerful symbionts and potential medicines.</title>
        <authorList>
            <person name="Rayko M."/>
        </authorList>
    </citation>
    <scope>NUCLEOTIDE SEQUENCE [LARGE SCALE GENOMIC DNA]</scope>
    <source>
        <strain evidence="2">Kwan_BN1</strain>
    </source>
</reference>
<dbReference type="OrthoDB" id="6589456at2759"/>
<dbReference type="InterPro" id="IPR018980">
    <property type="entry name" value="FERM_PH-like_C"/>
</dbReference>
<dbReference type="SUPFAM" id="SSF47031">
    <property type="entry name" value="Second domain of FERM"/>
    <property type="match status" value="1"/>
</dbReference>
<proteinExistence type="predicted"/>
<dbReference type="SMART" id="SM00295">
    <property type="entry name" value="B41"/>
    <property type="match status" value="1"/>
</dbReference>
<dbReference type="Proteomes" id="UP000593567">
    <property type="component" value="Unassembled WGS sequence"/>
</dbReference>
<comment type="caution">
    <text evidence="2">The sequence shown here is derived from an EMBL/GenBank/DDBJ whole genome shotgun (WGS) entry which is preliminary data.</text>
</comment>
<dbReference type="InterPro" id="IPR000299">
    <property type="entry name" value="FERM_domain"/>
</dbReference>
<dbReference type="GO" id="GO:0005886">
    <property type="term" value="C:plasma membrane"/>
    <property type="evidence" value="ECO:0007669"/>
    <property type="project" value="TreeGrafter"/>
</dbReference>
<feature type="domain" description="FERM" evidence="1">
    <location>
        <begin position="1"/>
        <end position="240"/>
    </location>
</feature>
<evidence type="ECO:0000313" key="3">
    <source>
        <dbReference type="Proteomes" id="UP000593567"/>
    </source>
</evidence>
<dbReference type="PANTHER" id="PTHR23280">
    <property type="entry name" value="4.1 G PROTEIN"/>
    <property type="match status" value="1"/>
</dbReference>
<dbReference type="GO" id="GO:0005856">
    <property type="term" value="C:cytoskeleton"/>
    <property type="evidence" value="ECO:0007669"/>
    <property type="project" value="TreeGrafter"/>
</dbReference>
<dbReference type="Pfam" id="PF00373">
    <property type="entry name" value="FERM_M"/>
    <property type="match status" value="1"/>
</dbReference>
<dbReference type="InterPro" id="IPR019748">
    <property type="entry name" value="FERM_central"/>
</dbReference>
<dbReference type="GO" id="GO:0031032">
    <property type="term" value="P:actomyosin structure organization"/>
    <property type="evidence" value="ECO:0007669"/>
    <property type="project" value="TreeGrafter"/>
</dbReference>
<dbReference type="PANTHER" id="PTHR23280:SF21">
    <property type="entry name" value="PROTEIN 4.1 HOMOLOG"/>
    <property type="match status" value="1"/>
</dbReference>
<dbReference type="InterPro" id="IPR000798">
    <property type="entry name" value="Ez/rad/moesin-like"/>
</dbReference>
<dbReference type="InterPro" id="IPR019749">
    <property type="entry name" value="Band_41_domain"/>
</dbReference>
<dbReference type="InterPro" id="IPR014352">
    <property type="entry name" value="FERM/acyl-CoA-bd_prot_sf"/>
</dbReference>
<organism evidence="2 3">
    <name type="scientific">Bugula neritina</name>
    <name type="common">Brown bryozoan</name>
    <name type="synonym">Sertularia neritina</name>
    <dbReference type="NCBI Taxonomy" id="10212"/>
    <lineage>
        <taxon>Eukaryota</taxon>
        <taxon>Metazoa</taxon>
        <taxon>Spiralia</taxon>
        <taxon>Lophotrochozoa</taxon>
        <taxon>Bryozoa</taxon>
        <taxon>Gymnolaemata</taxon>
        <taxon>Cheilostomatida</taxon>
        <taxon>Flustrina</taxon>
        <taxon>Buguloidea</taxon>
        <taxon>Bugulidae</taxon>
        <taxon>Bugula</taxon>
    </lineage>
</organism>
<dbReference type="PROSITE" id="PS50057">
    <property type="entry name" value="FERM_3"/>
    <property type="match status" value="1"/>
</dbReference>